<feature type="transmembrane region" description="Helical" evidence="1">
    <location>
        <begin position="59"/>
        <end position="80"/>
    </location>
</feature>
<feature type="transmembrane region" description="Helical" evidence="1">
    <location>
        <begin position="198"/>
        <end position="217"/>
    </location>
</feature>
<keyword evidence="1" id="KW-0812">Transmembrane</keyword>
<reference evidence="3" key="1">
    <citation type="submission" date="2022-10" db="UniProtKB">
        <authorList>
            <consortium name="WormBaseParasite"/>
        </authorList>
    </citation>
    <scope>IDENTIFICATION</scope>
    <source>
        <strain evidence="3">MHco3</strain>
    </source>
</reference>
<feature type="transmembrane region" description="Helical" evidence="1">
    <location>
        <begin position="161"/>
        <end position="186"/>
    </location>
</feature>
<sequence>LFLLMSVFVLFLCLMCTLVNNVMMWWSVFLLMTLMFVAINKKMESYSAMMNYFIMQESLGLMFLLLTFYYMQLMILMMKIGVAPLHFWIFSVTNNVNGMNLMWFLTFQKLPFFFVLLQMLINYMLMFLLMGVLLCMIQMLVTKSFKNLMILSSTESFNWILMSWIFMFVNSIYVFLYYLIFMLYLINNYSKNEKSKYFSWETVLVFMNLPLTVNFFVKIYALMNVVLNINIYIMILLFFMFMTILSMSFWMINLSVKNINNNEYNKFIYLVIMPLMTIMVI</sequence>
<dbReference type="OrthoDB" id="5873306at2759"/>
<name>A0A912NC21_HAECO</name>
<evidence type="ECO:0000256" key="1">
    <source>
        <dbReference type="SAM" id="Phobius"/>
    </source>
</evidence>
<feature type="transmembrane region" description="Helical" evidence="1">
    <location>
        <begin position="229"/>
        <end position="252"/>
    </location>
</feature>
<keyword evidence="2" id="KW-1185">Reference proteome</keyword>
<dbReference type="WBParaSite" id="HCON_00667295-00001">
    <property type="protein sequence ID" value="HCON_00667295-00001"/>
    <property type="gene ID" value="HCON_00667295"/>
</dbReference>
<feature type="transmembrane region" description="Helical" evidence="1">
    <location>
        <begin position="112"/>
        <end position="141"/>
    </location>
</feature>
<keyword evidence="1" id="KW-0472">Membrane</keyword>
<dbReference type="Proteomes" id="UP000025227">
    <property type="component" value="Unplaced"/>
</dbReference>
<evidence type="ECO:0000313" key="2">
    <source>
        <dbReference type="Proteomes" id="UP000025227"/>
    </source>
</evidence>
<proteinExistence type="predicted"/>
<protein>
    <submittedName>
        <fullName evidence="3">NADH dehydrogenase subunit 2</fullName>
    </submittedName>
</protein>
<accession>A0A912NC21</accession>
<dbReference type="AlphaFoldDB" id="A0A912NC21"/>
<organism evidence="2 3">
    <name type="scientific">Haemonchus contortus</name>
    <name type="common">Barber pole worm</name>
    <dbReference type="NCBI Taxonomy" id="6289"/>
    <lineage>
        <taxon>Eukaryota</taxon>
        <taxon>Metazoa</taxon>
        <taxon>Ecdysozoa</taxon>
        <taxon>Nematoda</taxon>
        <taxon>Chromadorea</taxon>
        <taxon>Rhabditida</taxon>
        <taxon>Rhabditina</taxon>
        <taxon>Rhabditomorpha</taxon>
        <taxon>Strongyloidea</taxon>
        <taxon>Trichostrongylidae</taxon>
        <taxon>Haemonchus</taxon>
    </lineage>
</organism>
<feature type="transmembrane region" description="Helical" evidence="1">
    <location>
        <begin position="6"/>
        <end position="39"/>
    </location>
</feature>
<feature type="transmembrane region" description="Helical" evidence="1">
    <location>
        <begin position="86"/>
        <end position="105"/>
    </location>
</feature>
<keyword evidence="1" id="KW-1133">Transmembrane helix</keyword>
<evidence type="ECO:0000313" key="3">
    <source>
        <dbReference type="WBParaSite" id="HCON_00667295-00001"/>
    </source>
</evidence>